<reference evidence="8 9" key="1">
    <citation type="journal article" date="2014" name="Genome Announc.">
        <title>Draft Genome Sequence of the Antitrypanosomally Active Sponge-Associated Bacterium Actinokineospora sp. Strain EG49.</title>
        <authorList>
            <person name="Harjes J."/>
            <person name="Ryu T."/>
            <person name="Abdelmohsen U.R."/>
            <person name="Moitinho-Silva L."/>
            <person name="Horn H."/>
            <person name="Ravasi T."/>
            <person name="Hentschel U."/>
        </authorList>
    </citation>
    <scope>NUCLEOTIDE SEQUENCE [LARGE SCALE GENOMIC DNA]</scope>
    <source>
        <strain evidence="8 9">EG49</strain>
    </source>
</reference>
<dbReference type="PROSITE" id="PS00137">
    <property type="entry name" value="SUBTILASE_HIS"/>
    <property type="match status" value="1"/>
</dbReference>
<evidence type="ECO:0000256" key="2">
    <source>
        <dbReference type="ARBA" id="ARBA00022670"/>
    </source>
</evidence>
<dbReference type="Gene3D" id="3.30.70.80">
    <property type="entry name" value="Peptidase S8 propeptide/proteinase inhibitor I9"/>
    <property type="match status" value="1"/>
</dbReference>
<dbReference type="PROSITE" id="PS51892">
    <property type="entry name" value="SUBTILASE"/>
    <property type="match status" value="1"/>
</dbReference>
<dbReference type="InterPro" id="IPR050131">
    <property type="entry name" value="Peptidase_S8_subtilisin-like"/>
</dbReference>
<dbReference type="PANTHER" id="PTHR43806">
    <property type="entry name" value="PEPTIDASE S8"/>
    <property type="match status" value="1"/>
</dbReference>
<dbReference type="InterPro" id="IPR036852">
    <property type="entry name" value="Peptidase_S8/S53_dom_sf"/>
</dbReference>
<dbReference type="InterPro" id="IPR036426">
    <property type="entry name" value="Bulb-type_lectin_dom_sf"/>
</dbReference>
<dbReference type="PATRIC" id="fig|909613.9.peg.4675"/>
<dbReference type="EMBL" id="AYXG01000177">
    <property type="protein sequence ID" value="EWC60020.1"/>
    <property type="molecule type" value="Genomic_DNA"/>
</dbReference>
<dbReference type="Pfam" id="PF05922">
    <property type="entry name" value="Inhibitor_I9"/>
    <property type="match status" value="1"/>
</dbReference>
<evidence type="ECO:0000256" key="4">
    <source>
        <dbReference type="ARBA" id="ARBA00022825"/>
    </source>
</evidence>
<sequence length="515" mass="52805">MPRPLTARVNKLLGLGVAVVAGVGVAFAVVPSAAAQGDVLGAGKPGAIKDSYLVVFKEGATRQRPVRDLVGALAGKHRAKVRFTYQATVRGFAGEMTEAEARRLAADPSVERVEQNSVVTTQDTQTGATWGLDRIDQQALPLNGTYTYPNTAGNVRAYVIDTGIRTSHQQFGGRATWGTNTTGDGNDTDCNGHGTHVAGTIGGATHGVAKGVQLTAVKVLDCAGSGSFAQVVAGVDWVTQNHVSGPAVANLSLGGPGTNTTLENAIRASIADGVVYAIAAGNSSTNACNQTPARTAEAITVGATTSTDARASYSNYGTCVDLFAPGSDITSAGSGGDTATAVMSGTSMASPHVAGAAALVLGANPALSPQQVTDNLLGSAVQGRVGNAGTGSPNRFLHTDAITSPSLGDTLAKGKRMNAGQSLRSPDGRYHLDMQSDGNLVLYTQANQAWWHTGTYGNPGAYTVFQEDGNVVLYTSGGRALWATNSWRSAATRLVLQNDSNLVLYGSGGQALWAR</sequence>
<dbReference type="InterPro" id="IPR022398">
    <property type="entry name" value="Peptidase_S8_His-AS"/>
</dbReference>
<dbReference type="Proteomes" id="UP000019277">
    <property type="component" value="Unassembled WGS sequence"/>
</dbReference>
<proteinExistence type="inferred from homology"/>
<dbReference type="STRING" id="909613.UO65_4673"/>
<keyword evidence="4 5" id="KW-0720">Serine protease</keyword>
<evidence type="ECO:0000256" key="6">
    <source>
        <dbReference type="RuleBase" id="RU003355"/>
    </source>
</evidence>
<comment type="caution">
    <text evidence="8">The sequence shown here is derived from an EMBL/GenBank/DDBJ whole genome shotgun (WGS) entry which is preliminary data.</text>
</comment>
<dbReference type="PROSITE" id="PS50927">
    <property type="entry name" value="BULB_LECTIN"/>
    <property type="match status" value="1"/>
</dbReference>
<comment type="similarity">
    <text evidence="1 5 6">Belongs to the peptidase S8 family.</text>
</comment>
<name>W7IGL3_9PSEU</name>
<keyword evidence="3 5" id="KW-0378">Hydrolase</keyword>
<dbReference type="PROSITE" id="PS00138">
    <property type="entry name" value="SUBTILASE_SER"/>
    <property type="match status" value="1"/>
</dbReference>
<dbReference type="Gene3D" id="2.90.10.10">
    <property type="entry name" value="Bulb-type lectin domain"/>
    <property type="match status" value="2"/>
</dbReference>
<dbReference type="SUPFAM" id="SSF51110">
    <property type="entry name" value="alpha-D-mannose-specific plant lectins"/>
    <property type="match status" value="1"/>
</dbReference>
<organism evidence="8 9">
    <name type="scientific">Actinokineospora spheciospongiae</name>
    <dbReference type="NCBI Taxonomy" id="909613"/>
    <lineage>
        <taxon>Bacteria</taxon>
        <taxon>Bacillati</taxon>
        <taxon>Actinomycetota</taxon>
        <taxon>Actinomycetes</taxon>
        <taxon>Pseudonocardiales</taxon>
        <taxon>Pseudonocardiaceae</taxon>
        <taxon>Actinokineospora</taxon>
    </lineage>
</organism>
<feature type="active site" description="Charge relay system" evidence="5">
    <location>
        <position position="161"/>
    </location>
</feature>
<dbReference type="GO" id="GO:0006508">
    <property type="term" value="P:proteolysis"/>
    <property type="evidence" value="ECO:0007669"/>
    <property type="project" value="UniProtKB-KW"/>
</dbReference>
<evidence type="ECO:0000259" key="7">
    <source>
        <dbReference type="PROSITE" id="PS50927"/>
    </source>
</evidence>
<dbReference type="FunFam" id="3.40.50.200:FF:000014">
    <property type="entry name" value="Proteinase K"/>
    <property type="match status" value="1"/>
</dbReference>
<dbReference type="SMART" id="SM00108">
    <property type="entry name" value="B_lectin"/>
    <property type="match status" value="1"/>
</dbReference>
<dbReference type="Gene3D" id="3.40.50.200">
    <property type="entry name" value="Peptidase S8/S53 domain"/>
    <property type="match status" value="1"/>
</dbReference>
<protein>
    <submittedName>
        <fullName evidence="8">Alkaline serine exoprotease A</fullName>
        <ecNumber evidence="8">3.4.21.-</ecNumber>
    </submittedName>
</protein>
<dbReference type="InterPro" id="IPR023828">
    <property type="entry name" value="Peptidase_S8_Ser-AS"/>
</dbReference>
<dbReference type="GO" id="GO:0005615">
    <property type="term" value="C:extracellular space"/>
    <property type="evidence" value="ECO:0007669"/>
    <property type="project" value="TreeGrafter"/>
</dbReference>
<dbReference type="AlphaFoldDB" id="W7IGL3"/>
<dbReference type="PRINTS" id="PR00723">
    <property type="entry name" value="SUBTILISIN"/>
</dbReference>
<dbReference type="PROSITE" id="PS00136">
    <property type="entry name" value="SUBTILASE_ASP"/>
    <property type="match status" value="1"/>
</dbReference>
<dbReference type="InterPro" id="IPR010259">
    <property type="entry name" value="S8pro/Inhibitor_I9"/>
</dbReference>
<dbReference type="CDD" id="cd04077">
    <property type="entry name" value="Peptidases_S8_PCSK9_ProteinaseK_like"/>
    <property type="match status" value="1"/>
</dbReference>
<evidence type="ECO:0000256" key="3">
    <source>
        <dbReference type="ARBA" id="ARBA00022801"/>
    </source>
</evidence>
<dbReference type="OrthoDB" id="9798386at2"/>
<keyword evidence="2 5" id="KW-0645">Protease</keyword>
<dbReference type="Pfam" id="PF00082">
    <property type="entry name" value="Peptidase_S8"/>
    <property type="match status" value="1"/>
</dbReference>
<evidence type="ECO:0000256" key="5">
    <source>
        <dbReference type="PROSITE-ProRule" id="PRU01240"/>
    </source>
</evidence>
<dbReference type="InterPro" id="IPR000209">
    <property type="entry name" value="Peptidase_S8/S53_dom"/>
</dbReference>
<keyword evidence="9" id="KW-1185">Reference proteome</keyword>
<feature type="active site" description="Charge relay system" evidence="5">
    <location>
        <position position="193"/>
    </location>
</feature>
<dbReference type="CDD" id="cd00028">
    <property type="entry name" value="B_lectin"/>
    <property type="match status" value="1"/>
</dbReference>
<accession>W7IGL3</accession>
<dbReference type="InterPro" id="IPR023827">
    <property type="entry name" value="Peptidase_S8_Asp-AS"/>
</dbReference>
<evidence type="ECO:0000313" key="9">
    <source>
        <dbReference type="Proteomes" id="UP000019277"/>
    </source>
</evidence>
<feature type="domain" description="Bulb-type lectin" evidence="7">
    <location>
        <begin position="408"/>
        <end position="515"/>
    </location>
</feature>
<dbReference type="SUPFAM" id="SSF52743">
    <property type="entry name" value="Subtilisin-like"/>
    <property type="match status" value="1"/>
</dbReference>
<dbReference type="GO" id="GO:0004252">
    <property type="term" value="F:serine-type endopeptidase activity"/>
    <property type="evidence" value="ECO:0007669"/>
    <property type="project" value="UniProtKB-UniRule"/>
</dbReference>
<feature type="active site" description="Charge relay system" evidence="5">
    <location>
        <position position="347"/>
    </location>
</feature>
<dbReference type="InterPro" id="IPR037045">
    <property type="entry name" value="S8pro/Inhibitor_I9_sf"/>
</dbReference>
<evidence type="ECO:0000256" key="1">
    <source>
        <dbReference type="ARBA" id="ARBA00011073"/>
    </source>
</evidence>
<dbReference type="InterPro" id="IPR034193">
    <property type="entry name" value="PCSK9_ProteinaseK-like"/>
</dbReference>
<dbReference type="SUPFAM" id="SSF54897">
    <property type="entry name" value="Protease propeptides/inhibitors"/>
    <property type="match status" value="1"/>
</dbReference>
<dbReference type="EC" id="3.4.21.-" evidence="8"/>
<dbReference type="eggNOG" id="COG1404">
    <property type="taxonomic scope" value="Bacteria"/>
</dbReference>
<dbReference type="InterPro" id="IPR001480">
    <property type="entry name" value="Bulb-type_lectin_dom"/>
</dbReference>
<dbReference type="PANTHER" id="PTHR43806:SF11">
    <property type="entry name" value="CEREVISIN-RELATED"/>
    <property type="match status" value="1"/>
</dbReference>
<dbReference type="InterPro" id="IPR015500">
    <property type="entry name" value="Peptidase_S8_subtilisin-rel"/>
</dbReference>
<evidence type="ECO:0000313" key="8">
    <source>
        <dbReference type="EMBL" id="EWC60020.1"/>
    </source>
</evidence>
<gene>
    <name evidence="8" type="ORF">UO65_4673</name>
</gene>